<keyword evidence="10" id="KW-1185">Reference proteome</keyword>
<dbReference type="InterPro" id="IPR025966">
    <property type="entry name" value="OppC_N"/>
</dbReference>
<gene>
    <name evidence="9" type="ORF">NE695_15285</name>
</gene>
<evidence type="ECO:0000256" key="1">
    <source>
        <dbReference type="ARBA" id="ARBA00004651"/>
    </source>
</evidence>
<dbReference type="PANTHER" id="PTHR43386:SF1">
    <property type="entry name" value="D,D-DIPEPTIDE TRANSPORT SYSTEM PERMEASE PROTEIN DDPC-RELATED"/>
    <property type="match status" value="1"/>
</dbReference>
<protein>
    <submittedName>
        <fullName evidence="9">ABC transporter permease</fullName>
    </submittedName>
</protein>
<name>A0ABT1S2V1_9FIRM</name>
<dbReference type="InterPro" id="IPR000515">
    <property type="entry name" value="MetI-like"/>
</dbReference>
<keyword evidence="2 7" id="KW-0813">Transport</keyword>
<dbReference type="PROSITE" id="PS50928">
    <property type="entry name" value="ABC_TM1"/>
    <property type="match status" value="1"/>
</dbReference>
<evidence type="ECO:0000256" key="6">
    <source>
        <dbReference type="ARBA" id="ARBA00023136"/>
    </source>
</evidence>
<keyword evidence="4 7" id="KW-0812">Transmembrane</keyword>
<evidence type="ECO:0000256" key="3">
    <source>
        <dbReference type="ARBA" id="ARBA00022475"/>
    </source>
</evidence>
<feature type="transmembrane region" description="Helical" evidence="7">
    <location>
        <begin position="33"/>
        <end position="53"/>
    </location>
</feature>
<dbReference type="InterPro" id="IPR035906">
    <property type="entry name" value="MetI-like_sf"/>
</dbReference>
<evidence type="ECO:0000313" key="10">
    <source>
        <dbReference type="Proteomes" id="UP001524473"/>
    </source>
</evidence>
<dbReference type="Pfam" id="PF12911">
    <property type="entry name" value="OppC_N"/>
    <property type="match status" value="1"/>
</dbReference>
<dbReference type="PANTHER" id="PTHR43386">
    <property type="entry name" value="OLIGOPEPTIDE TRANSPORT SYSTEM PERMEASE PROTEIN APPC"/>
    <property type="match status" value="1"/>
</dbReference>
<accession>A0ABT1S2V1</accession>
<keyword evidence="6 7" id="KW-0472">Membrane</keyword>
<dbReference type="Pfam" id="PF00528">
    <property type="entry name" value="BPD_transp_1"/>
    <property type="match status" value="1"/>
</dbReference>
<dbReference type="EMBL" id="JANFZH010000043">
    <property type="protein sequence ID" value="MCQ4841277.1"/>
    <property type="molecule type" value="Genomic_DNA"/>
</dbReference>
<comment type="similarity">
    <text evidence="7">Belongs to the binding-protein-dependent transport system permease family.</text>
</comment>
<feature type="domain" description="ABC transmembrane type-1" evidence="8">
    <location>
        <begin position="93"/>
        <end position="282"/>
    </location>
</feature>
<feature type="transmembrane region" description="Helical" evidence="7">
    <location>
        <begin position="263"/>
        <end position="282"/>
    </location>
</feature>
<evidence type="ECO:0000259" key="8">
    <source>
        <dbReference type="PROSITE" id="PS50928"/>
    </source>
</evidence>
<dbReference type="RefSeq" id="WP_242871096.1">
    <property type="nucleotide sequence ID" value="NZ_CABKVV010000013.1"/>
</dbReference>
<proteinExistence type="inferred from homology"/>
<evidence type="ECO:0000313" key="9">
    <source>
        <dbReference type="EMBL" id="MCQ4841277.1"/>
    </source>
</evidence>
<dbReference type="GeneID" id="90532466"/>
<keyword evidence="3" id="KW-1003">Cell membrane</keyword>
<evidence type="ECO:0000256" key="7">
    <source>
        <dbReference type="RuleBase" id="RU363032"/>
    </source>
</evidence>
<dbReference type="InterPro" id="IPR050366">
    <property type="entry name" value="BP-dependent_transpt_permease"/>
</dbReference>
<comment type="caution">
    <text evidence="9">The sequence shown here is derived from an EMBL/GenBank/DDBJ whole genome shotgun (WGS) entry which is preliminary data.</text>
</comment>
<evidence type="ECO:0000256" key="2">
    <source>
        <dbReference type="ARBA" id="ARBA00022448"/>
    </source>
</evidence>
<dbReference type="Proteomes" id="UP001524473">
    <property type="component" value="Unassembled WGS sequence"/>
</dbReference>
<organism evidence="9 10">
    <name type="scientific">Neglectibacter timonensis</name>
    <dbReference type="NCBI Taxonomy" id="1776382"/>
    <lineage>
        <taxon>Bacteria</taxon>
        <taxon>Bacillati</taxon>
        <taxon>Bacillota</taxon>
        <taxon>Clostridia</taxon>
        <taxon>Eubacteriales</taxon>
        <taxon>Oscillospiraceae</taxon>
        <taxon>Neglectibacter</taxon>
    </lineage>
</organism>
<dbReference type="Gene3D" id="1.10.3720.10">
    <property type="entry name" value="MetI-like"/>
    <property type="match status" value="1"/>
</dbReference>
<reference evidence="9 10" key="1">
    <citation type="submission" date="2022-06" db="EMBL/GenBank/DDBJ databases">
        <title>Isolation of gut microbiota from human fecal samples.</title>
        <authorList>
            <person name="Pamer E.G."/>
            <person name="Barat B."/>
            <person name="Waligurski E."/>
            <person name="Medina S."/>
            <person name="Paddock L."/>
            <person name="Mostad J."/>
        </authorList>
    </citation>
    <scope>NUCLEOTIDE SEQUENCE [LARGE SCALE GENOMIC DNA]</scope>
    <source>
        <strain evidence="9 10">DFI.9.73</strain>
    </source>
</reference>
<evidence type="ECO:0000256" key="4">
    <source>
        <dbReference type="ARBA" id="ARBA00022692"/>
    </source>
</evidence>
<keyword evidence="5 7" id="KW-1133">Transmembrane helix</keyword>
<feature type="transmembrane region" description="Helical" evidence="7">
    <location>
        <begin position="142"/>
        <end position="166"/>
    </location>
</feature>
<comment type="subcellular location">
    <subcellularLocation>
        <location evidence="1 7">Cell membrane</location>
        <topology evidence="1 7">Multi-pass membrane protein</topology>
    </subcellularLocation>
</comment>
<feature type="transmembrane region" description="Helical" evidence="7">
    <location>
        <begin position="97"/>
        <end position="122"/>
    </location>
</feature>
<dbReference type="CDD" id="cd06261">
    <property type="entry name" value="TM_PBP2"/>
    <property type="match status" value="1"/>
</dbReference>
<dbReference type="SUPFAM" id="SSF161098">
    <property type="entry name" value="MetI-like"/>
    <property type="match status" value="1"/>
</dbReference>
<sequence>MSSNTIVAARDKAKKHQASSMTTLKRLWAHSGARIGIILFAVLVFMAVFAGVLSPYDPIKLDMANANAPISLSHLLGTDELGRDELTRIMYGARYSLAIGTLSTLMALVFGVITGAISGYFGGMVDNLIMRFFDVLQAIPNLLLSIIVAIVLGSNWFNLMIALSVGHIAGYARTLRAQILSIRNLEYVEAAKATNCGLWEILFKYIVPNSFAPLIVQATSSVPGTILATASLAFIGLGIQAPTPEWGAMLSSGKDFIRMDPKLVIIPGIFIIITVLSLNSIGDGLRDALDPKLKK</sequence>
<evidence type="ECO:0000256" key="5">
    <source>
        <dbReference type="ARBA" id="ARBA00022989"/>
    </source>
</evidence>